<dbReference type="Proteomes" id="UP001163550">
    <property type="component" value="Chromosome"/>
</dbReference>
<gene>
    <name evidence="2" type="ORF">LNN31_04315</name>
</gene>
<name>A0ABY6HJA2_9FIRM</name>
<accession>A0ABY6HJA2</accession>
<dbReference type="InterPro" id="IPR013783">
    <property type="entry name" value="Ig-like_fold"/>
</dbReference>
<dbReference type="EMBL" id="CP087994">
    <property type="protein sequence ID" value="UYO63661.1"/>
    <property type="molecule type" value="Genomic_DNA"/>
</dbReference>
<dbReference type="InterPro" id="IPR003961">
    <property type="entry name" value="FN3_dom"/>
</dbReference>
<dbReference type="Pfam" id="PF00041">
    <property type="entry name" value="fn3"/>
    <property type="match status" value="1"/>
</dbReference>
<proteinExistence type="predicted"/>
<evidence type="ECO:0000313" key="2">
    <source>
        <dbReference type="EMBL" id="UYO63661.1"/>
    </source>
</evidence>
<dbReference type="CDD" id="cd00063">
    <property type="entry name" value="FN3"/>
    <property type="match status" value="1"/>
</dbReference>
<sequence>MAEPGSSSVKLTWDAVTGATGYKIIRATASSAANDDGYTEIATGVTNLSYDATGLEPGQRYYFKVIATAGGAVSPSSDEVTAIANVDDNGDVFVGNKLLVSNELTDPTAAVQSTGSLNINENSANLNVMDSEELDPEAYRINPVIPFEPVEGQEPVNFNMEGELQTLVTYDINTTKDFTTQNTTNSLYYTTTARCAYVGTHVVVWVDNDNSATVKLTNEQAQKIGEEFDNNIYNLVRNNFYTESDVNGDGKVAILCFDIKDSYTEPGTGYVGGYFWGGDLYSKTVAPTVANSNETEIFYADTFPTMGTAPETPDVTKVYSTLAHEFQHMVNFNRNRLVEAGDKDMDTWLNEALSLAAEDMYNGTQTNRIQYYNSSNAIKNGRSLLGWKDNDEVLANYALSYLFSQYLRTQVDQKLTSGQSVNSGDAKIFNEIIMNEKEDFLAVESVITSRIQNGLTFGQFMTNFRAAMLLKADSGPYGFNNEEGFDTIITPLYTGGTIDLKGGGAVVKSITNEVKPTGKGANITYLGIYN</sequence>
<dbReference type="InterPro" id="IPR019501">
    <property type="entry name" value="Peptidase_M30_hyicolysin"/>
</dbReference>
<reference evidence="2" key="1">
    <citation type="submission" date="2021-11" db="EMBL/GenBank/DDBJ databases">
        <title>Isoprene-degrading acetogen.</title>
        <authorList>
            <person name="Yang Y."/>
            <person name="Jin H."/>
            <person name="Yan J."/>
        </authorList>
    </citation>
    <scope>NUCLEOTIDE SEQUENCE</scope>
    <source>
        <strain evidence="2">Berkeley</strain>
    </source>
</reference>
<organism evidence="2 3">
    <name type="scientific">Acetobacterium wieringae</name>
    <dbReference type="NCBI Taxonomy" id="52694"/>
    <lineage>
        <taxon>Bacteria</taxon>
        <taxon>Bacillati</taxon>
        <taxon>Bacillota</taxon>
        <taxon>Clostridia</taxon>
        <taxon>Eubacteriales</taxon>
        <taxon>Eubacteriaceae</taxon>
        <taxon>Acetobacterium</taxon>
    </lineage>
</organism>
<dbReference type="Gene3D" id="2.60.40.10">
    <property type="entry name" value="Immunoglobulins"/>
    <property type="match status" value="1"/>
</dbReference>
<dbReference type="SUPFAM" id="SSF49265">
    <property type="entry name" value="Fibronectin type III"/>
    <property type="match status" value="1"/>
</dbReference>
<evidence type="ECO:0000313" key="3">
    <source>
        <dbReference type="Proteomes" id="UP001163550"/>
    </source>
</evidence>
<evidence type="ECO:0000259" key="1">
    <source>
        <dbReference type="PROSITE" id="PS50853"/>
    </source>
</evidence>
<dbReference type="PROSITE" id="PS50853">
    <property type="entry name" value="FN3"/>
    <property type="match status" value="1"/>
</dbReference>
<protein>
    <recommendedName>
        <fullName evidence="1">Fibronectin type-III domain-containing protein</fullName>
    </recommendedName>
</protein>
<keyword evidence="3" id="KW-1185">Reference proteome</keyword>
<dbReference type="InterPro" id="IPR036116">
    <property type="entry name" value="FN3_sf"/>
</dbReference>
<feature type="domain" description="Fibronectin type-III" evidence="1">
    <location>
        <begin position="1"/>
        <end position="87"/>
    </location>
</feature>
<dbReference type="Pfam" id="PF10460">
    <property type="entry name" value="Peptidase_M30"/>
    <property type="match status" value="1"/>
</dbReference>